<organism evidence="1 2">
    <name type="scientific">Mucilaginibacter robiniae</name>
    <dbReference type="NCBI Taxonomy" id="2728022"/>
    <lineage>
        <taxon>Bacteria</taxon>
        <taxon>Pseudomonadati</taxon>
        <taxon>Bacteroidota</taxon>
        <taxon>Sphingobacteriia</taxon>
        <taxon>Sphingobacteriales</taxon>
        <taxon>Sphingobacteriaceae</taxon>
        <taxon>Mucilaginibacter</taxon>
    </lineage>
</organism>
<accession>A0A7L5DWV2</accession>
<dbReference type="Proteomes" id="UP000503278">
    <property type="component" value="Chromosome"/>
</dbReference>
<keyword evidence="2" id="KW-1185">Reference proteome</keyword>
<dbReference type="KEGG" id="mrob:HH214_06275"/>
<name>A0A7L5DWV2_9SPHI</name>
<evidence type="ECO:0000313" key="2">
    <source>
        <dbReference type="Proteomes" id="UP000503278"/>
    </source>
</evidence>
<gene>
    <name evidence="1" type="ORF">HH214_06275</name>
</gene>
<sequence>MKRGIVLLLLTWCVAVNAEVPNLKLLRQQLLEAVQKRSTNDSLYHSLTTTKNKSPLLTSYLGAVEALRAKHTWNPYLKLKYLNDAENTLEGAVNNDPHNIEIRFMRFSIEHNVPGFLGYTKHLEADRKEMIRQLDKKYYASADQNVVITIIKFLINSKRCTPDENETLHKQLAALK</sequence>
<dbReference type="AlphaFoldDB" id="A0A7L5DWV2"/>
<evidence type="ECO:0000313" key="1">
    <source>
        <dbReference type="EMBL" id="QJD95505.1"/>
    </source>
</evidence>
<reference evidence="1 2" key="1">
    <citation type="submission" date="2020-04" db="EMBL/GenBank/DDBJ databases">
        <title>Genome sequencing of novel species.</title>
        <authorList>
            <person name="Heo J."/>
            <person name="Kim S.-J."/>
            <person name="Kim J.-S."/>
            <person name="Hong S.-B."/>
            <person name="Kwon S.-W."/>
        </authorList>
    </citation>
    <scope>NUCLEOTIDE SEQUENCE [LARGE SCALE GENOMIC DNA]</scope>
    <source>
        <strain evidence="1 2">F39-2</strain>
    </source>
</reference>
<protein>
    <submittedName>
        <fullName evidence="1">Uncharacterized protein</fullName>
    </submittedName>
</protein>
<proteinExistence type="predicted"/>
<dbReference type="EMBL" id="CP051682">
    <property type="protein sequence ID" value="QJD95505.1"/>
    <property type="molecule type" value="Genomic_DNA"/>
</dbReference>